<evidence type="ECO:0000313" key="2">
    <source>
        <dbReference type="EMBL" id="KXA92886.1"/>
    </source>
</evidence>
<feature type="transmembrane region" description="Helical" evidence="1">
    <location>
        <begin position="80"/>
        <end position="102"/>
    </location>
</feature>
<dbReference type="EMBL" id="LHXP01000039">
    <property type="protein sequence ID" value="KXA92886.1"/>
    <property type="molecule type" value="Genomic_DNA"/>
</dbReference>
<dbReference type="Proteomes" id="UP000070657">
    <property type="component" value="Unassembled WGS sequence"/>
</dbReference>
<feature type="transmembrane region" description="Helical" evidence="1">
    <location>
        <begin position="6"/>
        <end position="27"/>
    </location>
</feature>
<sequence>MPMEIAIVPLVERLIPLAVPFLIGLVCGLLVKTFLKLAVGILALSALLSWGGYAEFPSVRELFGKAQSLLPELFRQWEGWIGTLPFTAPPFIIGLLIGIWVAG</sequence>
<evidence type="ECO:0000313" key="3">
    <source>
        <dbReference type="Proteomes" id="UP000070657"/>
    </source>
</evidence>
<comment type="caution">
    <text evidence="2">The sequence shown here is derived from an EMBL/GenBank/DDBJ whole genome shotgun (WGS) entry which is preliminary data.</text>
</comment>
<feature type="transmembrane region" description="Helical" evidence="1">
    <location>
        <begin position="34"/>
        <end position="53"/>
    </location>
</feature>
<reference evidence="2 3" key="1">
    <citation type="journal article" date="2016" name="Sci. Rep.">
        <title>Metabolic traits of an uncultured archaeal lineage -MSBL1- from brine pools of the Red Sea.</title>
        <authorList>
            <person name="Mwirichia R."/>
            <person name="Alam I."/>
            <person name="Rashid M."/>
            <person name="Vinu M."/>
            <person name="Ba-Alawi W."/>
            <person name="Anthony Kamau A."/>
            <person name="Kamanda Ngugi D."/>
            <person name="Goker M."/>
            <person name="Klenk H.P."/>
            <person name="Bajic V."/>
            <person name="Stingl U."/>
        </authorList>
    </citation>
    <scope>NUCLEOTIDE SEQUENCE [LARGE SCALE GENOMIC DNA]</scope>
    <source>
        <strain evidence="2">SCGC-AAA259E22</strain>
    </source>
</reference>
<name>A0A133UFJ9_9EURY</name>
<keyword evidence="3" id="KW-1185">Reference proteome</keyword>
<keyword evidence="1" id="KW-0812">Transmembrane</keyword>
<protein>
    <submittedName>
        <fullName evidence="2">Uncharacterized protein</fullName>
    </submittedName>
</protein>
<keyword evidence="1" id="KW-0472">Membrane</keyword>
<keyword evidence="1" id="KW-1133">Transmembrane helix</keyword>
<dbReference type="AlphaFoldDB" id="A0A133UFJ9"/>
<evidence type="ECO:0000256" key="1">
    <source>
        <dbReference type="SAM" id="Phobius"/>
    </source>
</evidence>
<accession>A0A133UFJ9</accession>
<organism evidence="2 3">
    <name type="scientific">candidate division MSBL1 archaeon SCGC-AAA259E22</name>
    <dbReference type="NCBI Taxonomy" id="1698265"/>
    <lineage>
        <taxon>Archaea</taxon>
        <taxon>Methanobacteriati</taxon>
        <taxon>Methanobacteriota</taxon>
        <taxon>candidate division MSBL1</taxon>
    </lineage>
</organism>
<gene>
    <name evidence="2" type="ORF">AKJ66_03275</name>
</gene>
<proteinExistence type="predicted"/>